<dbReference type="AlphaFoldDB" id="A0AAU9NUQ0"/>
<organism evidence="1 2">
    <name type="scientific">Lactuca virosa</name>
    <dbReference type="NCBI Taxonomy" id="75947"/>
    <lineage>
        <taxon>Eukaryota</taxon>
        <taxon>Viridiplantae</taxon>
        <taxon>Streptophyta</taxon>
        <taxon>Embryophyta</taxon>
        <taxon>Tracheophyta</taxon>
        <taxon>Spermatophyta</taxon>
        <taxon>Magnoliopsida</taxon>
        <taxon>eudicotyledons</taxon>
        <taxon>Gunneridae</taxon>
        <taxon>Pentapetalae</taxon>
        <taxon>asterids</taxon>
        <taxon>campanulids</taxon>
        <taxon>Asterales</taxon>
        <taxon>Asteraceae</taxon>
        <taxon>Cichorioideae</taxon>
        <taxon>Cichorieae</taxon>
        <taxon>Lactucinae</taxon>
        <taxon>Lactuca</taxon>
    </lineage>
</organism>
<evidence type="ECO:0000313" key="1">
    <source>
        <dbReference type="EMBL" id="CAH1441522.1"/>
    </source>
</evidence>
<name>A0AAU9NUQ0_9ASTR</name>
<gene>
    <name evidence="1" type="ORF">LVIROSA_LOCUS27572</name>
</gene>
<accession>A0AAU9NUQ0</accession>
<dbReference type="EMBL" id="CAKMRJ010005412">
    <property type="protein sequence ID" value="CAH1441522.1"/>
    <property type="molecule type" value="Genomic_DNA"/>
</dbReference>
<keyword evidence="2" id="KW-1185">Reference proteome</keyword>
<comment type="caution">
    <text evidence="1">The sequence shown here is derived from an EMBL/GenBank/DDBJ whole genome shotgun (WGS) entry which is preliminary data.</text>
</comment>
<proteinExistence type="predicted"/>
<sequence>MVKVNETDVGGGPEDMSLTYEKFINDILINTHYVEDKMTENEEKETEVEEKENELWTWRWILSSRVKKAEVKVIENEVEDNNDDVGMIRDMVESGYAQAKINLTMQKVRRERQKMRPKHDPVSLLKRRKPSKRILKLKISKSEISMHAYCRGKWALVFIMPIS</sequence>
<evidence type="ECO:0000313" key="2">
    <source>
        <dbReference type="Proteomes" id="UP001157418"/>
    </source>
</evidence>
<dbReference type="Proteomes" id="UP001157418">
    <property type="component" value="Unassembled WGS sequence"/>
</dbReference>
<reference evidence="1 2" key="1">
    <citation type="submission" date="2022-01" db="EMBL/GenBank/DDBJ databases">
        <authorList>
            <person name="Xiong W."/>
            <person name="Schranz E."/>
        </authorList>
    </citation>
    <scope>NUCLEOTIDE SEQUENCE [LARGE SCALE GENOMIC DNA]</scope>
</reference>
<protein>
    <submittedName>
        <fullName evidence="1">Uncharacterized protein</fullName>
    </submittedName>
</protein>